<dbReference type="Proteomes" id="UP000241890">
    <property type="component" value="Unassembled WGS sequence"/>
</dbReference>
<accession>A0A2R5GL25</accession>
<feature type="region of interest" description="Disordered" evidence="1">
    <location>
        <begin position="75"/>
        <end position="109"/>
    </location>
</feature>
<sequence length="360" mass="39606">MDTVEKDSLREIGNEENCAFNVNSTLHKGSNKMMSEASADDAQKLRGKQIDDQIHTIVRALEDIEDNSAIAFEDVEEEEEVKAADEDSPPPELVCQDEEVFDDEQPEESKVLAREEEKREIVEVVDFVTKEEKDGLQYDVRCSWKEGSDVRASLFALVVSLRGNLGLEDEEALSSPLATAQKAPAPPFAKAQKEEDAETELLVAKEVLERPSKMTVSQCNWQEGSEARGMLFALAVLDKAATFTSAKGDMMAESNTDTDGTEASCDENEEDEGAAPPEQAIEQDVPAEERADEQEEKEEIEESASAKSTKKVNFQDGEKVVYKAAVVSGKKASESDEEVTQAVPVDRMDPTPRECSCALL</sequence>
<dbReference type="InParanoid" id="A0A2R5GL25"/>
<dbReference type="EMBL" id="BEYU01000052">
    <property type="protein sequence ID" value="GBG28981.1"/>
    <property type="molecule type" value="Genomic_DNA"/>
</dbReference>
<reference evidence="2 3" key="1">
    <citation type="submission" date="2017-12" db="EMBL/GenBank/DDBJ databases">
        <title>Sequencing, de novo assembly and annotation of complete genome of a new Thraustochytrid species, strain FCC1311.</title>
        <authorList>
            <person name="Sedici K."/>
            <person name="Godart F."/>
            <person name="Aiese Cigliano R."/>
            <person name="Sanseverino W."/>
            <person name="Barakat M."/>
            <person name="Ortet P."/>
            <person name="Marechal E."/>
            <person name="Cagnac O."/>
            <person name="Amato A."/>
        </authorList>
    </citation>
    <scope>NUCLEOTIDE SEQUENCE [LARGE SCALE GENOMIC DNA]</scope>
</reference>
<feature type="compositionally biased region" description="Acidic residues" evidence="1">
    <location>
        <begin position="290"/>
        <end position="302"/>
    </location>
</feature>
<feature type="compositionally biased region" description="Acidic residues" evidence="1">
    <location>
        <begin position="95"/>
        <end position="106"/>
    </location>
</feature>
<comment type="caution">
    <text evidence="2">The sequence shown here is derived from an EMBL/GenBank/DDBJ whole genome shotgun (WGS) entry which is preliminary data.</text>
</comment>
<keyword evidence="3" id="KW-1185">Reference proteome</keyword>
<evidence type="ECO:0000256" key="1">
    <source>
        <dbReference type="SAM" id="MobiDB-lite"/>
    </source>
</evidence>
<feature type="region of interest" description="Disordered" evidence="1">
    <location>
        <begin position="248"/>
        <end position="312"/>
    </location>
</feature>
<organism evidence="2 3">
    <name type="scientific">Hondaea fermentalgiana</name>
    <dbReference type="NCBI Taxonomy" id="2315210"/>
    <lineage>
        <taxon>Eukaryota</taxon>
        <taxon>Sar</taxon>
        <taxon>Stramenopiles</taxon>
        <taxon>Bigyra</taxon>
        <taxon>Labyrinthulomycetes</taxon>
        <taxon>Thraustochytrida</taxon>
        <taxon>Thraustochytriidae</taxon>
        <taxon>Hondaea</taxon>
    </lineage>
</organism>
<proteinExistence type="predicted"/>
<evidence type="ECO:0000313" key="2">
    <source>
        <dbReference type="EMBL" id="GBG28981.1"/>
    </source>
</evidence>
<evidence type="ECO:0000313" key="3">
    <source>
        <dbReference type="Proteomes" id="UP000241890"/>
    </source>
</evidence>
<dbReference type="AlphaFoldDB" id="A0A2R5GL25"/>
<gene>
    <name evidence="2" type="ORF">FCC1311_052022</name>
</gene>
<feature type="compositionally biased region" description="Acidic residues" evidence="1">
    <location>
        <begin position="264"/>
        <end position="273"/>
    </location>
</feature>
<name>A0A2R5GL25_9STRA</name>
<feature type="region of interest" description="Disordered" evidence="1">
    <location>
        <begin position="327"/>
        <end position="360"/>
    </location>
</feature>
<protein>
    <submittedName>
        <fullName evidence="2">Uncharacterized protein</fullName>
    </submittedName>
</protein>